<feature type="compositionally biased region" description="Basic and acidic residues" evidence="1">
    <location>
        <begin position="414"/>
        <end position="429"/>
    </location>
</feature>
<keyword evidence="2" id="KW-0812">Transmembrane</keyword>
<keyword evidence="2" id="KW-0472">Membrane</keyword>
<organism evidence="3 4">
    <name type="scientific">Limulus polyphemus</name>
    <name type="common">Atlantic horseshoe crab</name>
    <dbReference type="NCBI Taxonomy" id="6850"/>
    <lineage>
        <taxon>Eukaryota</taxon>
        <taxon>Metazoa</taxon>
        <taxon>Ecdysozoa</taxon>
        <taxon>Arthropoda</taxon>
        <taxon>Chelicerata</taxon>
        <taxon>Merostomata</taxon>
        <taxon>Xiphosura</taxon>
        <taxon>Limulidae</taxon>
        <taxon>Limulus</taxon>
    </lineage>
</organism>
<dbReference type="RefSeq" id="XP_022239535.1">
    <property type="nucleotide sequence ID" value="XM_022383827.1"/>
</dbReference>
<dbReference type="Proteomes" id="UP000694941">
    <property type="component" value="Unplaced"/>
</dbReference>
<evidence type="ECO:0000313" key="4">
    <source>
        <dbReference type="RefSeq" id="XP_022239529.1"/>
    </source>
</evidence>
<keyword evidence="2" id="KW-1133">Transmembrane helix</keyword>
<evidence type="ECO:0000313" key="3">
    <source>
        <dbReference type="Proteomes" id="UP000694941"/>
    </source>
</evidence>
<evidence type="ECO:0000256" key="1">
    <source>
        <dbReference type="SAM" id="MobiDB-lite"/>
    </source>
</evidence>
<feature type="compositionally biased region" description="Pro residues" evidence="1">
    <location>
        <begin position="282"/>
        <end position="295"/>
    </location>
</feature>
<dbReference type="PANTHER" id="PTHR37456:SF6">
    <property type="entry name" value="COLLAGEN ALPHA-1(XXIII) CHAIN-LIKE ISOFORM X2"/>
    <property type="match status" value="1"/>
</dbReference>
<name>A0ABM1S7C4_LIMPO</name>
<dbReference type="PANTHER" id="PTHR37456">
    <property type="entry name" value="SI:CH211-266K2.1"/>
    <property type="match status" value="1"/>
</dbReference>
<feature type="region of interest" description="Disordered" evidence="1">
    <location>
        <begin position="183"/>
        <end position="215"/>
    </location>
</feature>
<dbReference type="InterPro" id="IPR050938">
    <property type="entry name" value="Collagen_Structural_Proteins"/>
</dbReference>
<keyword evidence="3" id="KW-1185">Reference proteome</keyword>
<gene>
    <name evidence="4 5" type="primary">LOC106457612</name>
</gene>
<feature type="transmembrane region" description="Helical" evidence="2">
    <location>
        <begin position="76"/>
        <end position="97"/>
    </location>
</feature>
<feature type="compositionally biased region" description="Low complexity" evidence="1">
    <location>
        <begin position="477"/>
        <end position="487"/>
    </location>
</feature>
<protein>
    <submittedName>
        <fullName evidence="4 5">Collagen alpha chain CG42342-like isoform X1</fullName>
    </submittedName>
</protein>
<dbReference type="Pfam" id="PF01391">
    <property type="entry name" value="Collagen"/>
    <property type="match status" value="2"/>
</dbReference>
<dbReference type="RefSeq" id="XP_022239529.1">
    <property type="nucleotide sequence ID" value="XM_022383821.1"/>
</dbReference>
<proteinExistence type="predicted"/>
<feature type="compositionally biased region" description="Basic and acidic residues" evidence="1">
    <location>
        <begin position="393"/>
        <end position="403"/>
    </location>
</feature>
<evidence type="ECO:0000313" key="5">
    <source>
        <dbReference type="RefSeq" id="XP_022239535.1"/>
    </source>
</evidence>
<sequence length="517" mass="53782">MKTCSNTGKLKEVQVEQKKNSFSEIYSNTPVNMIQPFGSSSVYQHYQDSKYAQKDNIPRLNQFKKGSYICVKGPVVILWVLCVVSVTLSGFCGLKLFQLQERLSSLEIRYRQLEIKHILKKVDSKVEKRMEQLMSVTSRMKRGTELFSKASEWISPDKEHYMVNSKRKGVKMVAAECICPVGEPGPKGEKGRRGRRGKHGKPGPIGPAGPMGSVGPPGKPGFPGAIGIEGPKGEKGIKGEKGNKGSSGLDVQVTSKMKGLTGDHSDIMINQDVLLIKGEPGEPGPAGPPGPPGPTGLPGFDGQIGMPGEQGPMGEPGPSGPPGPVGPVGKDGLQGPKGVKGDKGEQGLTTMLDGNKLPTGFIEGPPGPPGPPGPAGPQGRKGDSGIPGPQGNHGEKGDKGERGRRGKRGLPGRDGMKGEQGERGEKGVKGEPGLPGTDGIPGIPGIKGEKGDSGLQGGMGRRGKKGDKGDKGDQGVPGLDAPCPLGPDGLPLPGCGWTLPNVAPLGPIPPKSRNIKP</sequence>
<reference evidence="4 5" key="1">
    <citation type="submission" date="2025-05" db="UniProtKB">
        <authorList>
            <consortium name="RefSeq"/>
        </authorList>
    </citation>
    <scope>IDENTIFICATION</scope>
    <source>
        <tissue evidence="4 5">Muscle</tissue>
    </source>
</reference>
<feature type="compositionally biased region" description="Low complexity" evidence="1">
    <location>
        <begin position="297"/>
        <end position="313"/>
    </location>
</feature>
<feature type="compositionally biased region" description="Pro residues" evidence="1">
    <location>
        <begin position="365"/>
        <end position="375"/>
    </location>
</feature>
<feature type="compositionally biased region" description="Basic residues" evidence="1">
    <location>
        <begin position="192"/>
        <end position="201"/>
    </location>
</feature>
<evidence type="ECO:0000256" key="2">
    <source>
        <dbReference type="SAM" id="Phobius"/>
    </source>
</evidence>
<feature type="compositionally biased region" description="Low complexity" evidence="1">
    <location>
        <begin position="432"/>
        <end position="446"/>
    </location>
</feature>
<feature type="region of interest" description="Disordered" evidence="1">
    <location>
        <begin position="277"/>
        <end position="487"/>
    </location>
</feature>
<dbReference type="GeneID" id="106457612"/>
<dbReference type="InterPro" id="IPR008160">
    <property type="entry name" value="Collagen"/>
</dbReference>
<accession>A0ABM1S7C4</accession>